<keyword evidence="2" id="KW-1185">Reference proteome</keyword>
<proteinExistence type="predicted"/>
<gene>
    <name evidence="1" type="ORF">GJ744_000991</name>
</gene>
<reference evidence="1" key="1">
    <citation type="submission" date="2020-02" db="EMBL/GenBank/DDBJ databases">
        <authorList>
            <person name="Palmer J.M."/>
        </authorList>
    </citation>
    <scope>NUCLEOTIDE SEQUENCE</scope>
    <source>
        <strain evidence="1">EPUS1.4</strain>
        <tissue evidence="1">Thallus</tissue>
    </source>
</reference>
<evidence type="ECO:0000313" key="2">
    <source>
        <dbReference type="Proteomes" id="UP000606974"/>
    </source>
</evidence>
<dbReference type="Proteomes" id="UP000606974">
    <property type="component" value="Unassembled WGS sequence"/>
</dbReference>
<dbReference type="AlphaFoldDB" id="A0A8H7AHQ8"/>
<dbReference type="EMBL" id="JAACFV010000111">
    <property type="protein sequence ID" value="KAF7505370.1"/>
    <property type="molecule type" value="Genomic_DNA"/>
</dbReference>
<protein>
    <submittedName>
        <fullName evidence="1">Uncharacterized protein</fullName>
    </submittedName>
</protein>
<accession>A0A8H7AHQ8</accession>
<sequence length="120" mass="13398">MVWPRFAACSQWSETRNSEENDNKAHRNLEDDHSNPCRMPSAIELSMYELLGSVYCYKEGSVLEFLSSSIGLQLSVGQLSANRSIEPGVIQDFHFVLSQAGLAQTTFSSGRRCCSSNERT</sequence>
<comment type="caution">
    <text evidence="1">The sequence shown here is derived from an EMBL/GenBank/DDBJ whole genome shotgun (WGS) entry which is preliminary data.</text>
</comment>
<evidence type="ECO:0000313" key="1">
    <source>
        <dbReference type="EMBL" id="KAF7505370.1"/>
    </source>
</evidence>
<organism evidence="1 2">
    <name type="scientific">Endocarpon pusillum</name>
    <dbReference type="NCBI Taxonomy" id="364733"/>
    <lineage>
        <taxon>Eukaryota</taxon>
        <taxon>Fungi</taxon>
        <taxon>Dikarya</taxon>
        <taxon>Ascomycota</taxon>
        <taxon>Pezizomycotina</taxon>
        <taxon>Eurotiomycetes</taxon>
        <taxon>Chaetothyriomycetidae</taxon>
        <taxon>Verrucariales</taxon>
        <taxon>Verrucariaceae</taxon>
        <taxon>Endocarpon</taxon>
    </lineage>
</organism>
<name>A0A8H7AHQ8_9EURO</name>